<proteinExistence type="predicted"/>
<organism evidence="1 2">
    <name type="scientific">Sphingomonas baiyangensis</name>
    <dbReference type="NCBI Taxonomy" id="2572576"/>
    <lineage>
        <taxon>Bacteria</taxon>
        <taxon>Pseudomonadati</taxon>
        <taxon>Pseudomonadota</taxon>
        <taxon>Alphaproteobacteria</taxon>
        <taxon>Sphingomonadales</taxon>
        <taxon>Sphingomonadaceae</taxon>
        <taxon>Sphingomonas</taxon>
    </lineage>
</organism>
<reference evidence="1 2" key="1">
    <citation type="submission" date="2019-04" db="EMBL/GenBank/DDBJ databases">
        <authorList>
            <person name="Yang Y."/>
            <person name="Wei D."/>
        </authorList>
    </citation>
    <scope>NUCLEOTIDE SEQUENCE [LARGE SCALE GENOMIC DNA]</scope>
    <source>
        <strain evidence="1 2">L-1-4w-11</strain>
    </source>
</reference>
<gene>
    <name evidence="1" type="ORF">FBR43_14710</name>
</gene>
<dbReference type="AlphaFoldDB" id="A0A4U1L697"/>
<comment type="caution">
    <text evidence="1">The sequence shown here is derived from an EMBL/GenBank/DDBJ whole genome shotgun (WGS) entry which is preliminary data.</text>
</comment>
<dbReference type="Proteomes" id="UP000309138">
    <property type="component" value="Unassembled WGS sequence"/>
</dbReference>
<evidence type="ECO:0000313" key="1">
    <source>
        <dbReference type="EMBL" id="TKD51853.1"/>
    </source>
</evidence>
<evidence type="ECO:0000313" key="2">
    <source>
        <dbReference type="Proteomes" id="UP000309138"/>
    </source>
</evidence>
<dbReference type="EMBL" id="SWKR01000002">
    <property type="protein sequence ID" value="TKD51853.1"/>
    <property type="molecule type" value="Genomic_DNA"/>
</dbReference>
<dbReference type="RefSeq" id="WP_136943788.1">
    <property type="nucleotide sequence ID" value="NZ_SWKR01000002.1"/>
</dbReference>
<accession>A0A4U1L697</accession>
<evidence type="ECO:0008006" key="3">
    <source>
        <dbReference type="Google" id="ProtNLM"/>
    </source>
</evidence>
<dbReference type="PROSITE" id="PS51257">
    <property type="entry name" value="PROKAR_LIPOPROTEIN"/>
    <property type="match status" value="1"/>
</dbReference>
<name>A0A4U1L697_9SPHN</name>
<sequence length="66" mass="7851">MRIAILGGLVAATLLTAGCATTRRDVFEARQNVREAQFYGDRRDVRRARQELRETRRDYRRDNRPW</sequence>
<keyword evidence="2" id="KW-1185">Reference proteome</keyword>
<protein>
    <recommendedName>
        <fullName evidence="3">Lipoprotein</fullName>
    </recommendedName>
</protein>